<dbReference type="Pfam" id="PF14492">
    <property type="entry name" value="EFG_III"/>
    <property type="match status" value="1"/>
</dbReference>
<keyword evidence="7" id="KW-1185">Reference proteome</keyword>
<dbReference type="InParanoid" id="A0A078B552"/>
<evidence type="ECO:0000313" key="7">
    <source>
        <dbReference type="Proteomes" id="UP000039865"/>
    </source>
</evidence>
<evidence type="ECO:0000256" key="1">
    <source>
        <dbReference type="ARBA" id="ARBA00022741"/>
    </source>
</evidence>
<feature type="coiled-coil region" evidence="3">
    <location>
        <begin position="631"/>
        <end position="669"/>
    </location>
</feature>
<dbReference type="Gene3D" id="3.40.50.300">
    <property type="entry name" value="P-loop containing nucleotide triphosphate hydrolases"/>
    <property type="match status" value="1"/>
</dbReference>
<dbReference type="Gene3D" id="2.40.30.10">
    <property type="entry name" value="Translation factors"/>
    <property type="match status" value="1"/>
</dbReference>
<keyword evidence="6" id="KW-0648">Protein biosynthesis</keyword>
<dbReference type="SUPFAM" id="SSF50447">
    <property type="entry name" value="Translation proteins"/>
    <property type="match status" value="1"/>
</dbReference>
<dbReference type="SMART" id="SM00838">
    <property type="entry name" value="EFG_C"/>
    <property type="match status" value="1"/>
</dbReference>
<feature type="domain" description="Tr-type G" evidence="5">
    <location>
        <begin position="1"/>
        <end position="219"/>
    </location>
</feature>
<dbReference type="SUPFAM" id="SSF52540">
    <property type="entry name" value="P-loop containing nucleoside triphosphate hydrolases"/>
    <property type="match status" value="1"/>
</dbReference>
<dbReference type="OMA" id="FARCDIQ"/>
<dbReference type="Pfam" id="PF22042">
    <property type="entry name" value="EF-G_D2"/>
    <property type="match status" value="1"/>
</dbReference>
<dbReference type="GO" id="GO:0003746">
    <property type="term" value="F:translation elongation factor activity"/>
    <property type="evidence" value="ECO:0007669"/>
    <property type="project" value="UniProtKB-KW"/>
</dbReference>
<dbReference type="GO" id="GO:0005829">
    <property type="term" value="C:cytosol"/>
    <property type="evidence" value="ECO:0007669"/>
    <property type="project" value="TreeGrafter"/>
</dbReference>
<dbReference type="GO" id="GO:0043022">
    <property type="term" value="F:ribosome binding"/>
    <property type="evidence" value="ECO:0007669"/>
    <property type="project" value="TreeGrafter"/>
</dbReference>
<dbReference type="PANTHER" id="PTHR42908:SF3">
    <property type="entry name" value="ELONGATION FACTOR-LIKE GTPASE 1"/>
    <property type="match status" value="1"/>
</dbReference>
<dbReference type="Pfam" id="PF00679">
    <property type="entry name" value="EFG_C"/>
    <property type="match status" value="1"/>
</dbReference>
<dbReference type="AlphaFoldDB" id="A0A078B552"/>
<keyword evidence="6" id="KW-0251">Elongation factor</keyword>
<name>A0A078B552_STYLE</name>
<dbReference type="OrthoDB" id="364892at2759"/>
<dbReference type="GO" id="GO:1990904">
    <property type="term" value="C:ribonucleoprotein complex"/>
    <property type="evidence" value="ECO:0007669"/>
    <property type="project" value="TreeGrafter"/>
</dbReference>
<dbReference type="InterPro" id="IPR020568">
    <property type="entry name" value="Ribosomal_Su5_D2-typ_SF"/>
</dbReference>
<dbReference type="Gene3D" id="3.30.70.240">
    <property type="match status" value="1"/>
</dbReference>
<evidence type="ECO:0000313" key="6">
    <source>
        <dbReference type="EMBL" id="CDW88668.1"/>
    </source>
</evidence>
<accession>A0A078B552</accession>
<gene>
    <name evidence="6" type="primary">Contig9563.g10228</name>
    <name evidence="6" type="ORF">STYLEM_17791</name>
</gene>
<dbReference type="Pfam" id="PF00009">
    <property type="entry name" value="GTP_EFTU"/>
    <property type="match status" value="1"/>
</dbReference>
<dbReference type="SUPFAM" id="SSF54980">
    <property type="entry name" value="EF-G C-terminal domain-like"/>
    <property type="match status" value="2"/>
</dbReference>
<sequence>MNYFLGKTSLSDSLISSNQIINQKLAGTLRYLDSREDEQQRMITMKASSISLLYSHQVPLKPGQLPSNPNQEPQKQGNGPQYEEKQYLVNLMDSPGHVDFSSEVSSALRLSDGAIVLVDVLEGVSAQTYTVLRQAFDEKVKTCLVLNKIDRLVIEKEMNAQEIYTHLNQIVEQVNSIIAELISKDYLTAAQKENEGENEIDAIASDDFDVPDDEILEQQENELFFCPEKGNVAFSSALDCWAFNLTGFSRKIAQKFGMNPRKLQQFLWGEYYYSGKKIYKLPPSSSSRQMFVQFVMEPLVKEYNKLFTSDMIVNTAEYKDSRSKIKTLFSKWMPMEKGILSMVVQHIPSPNIAQRQRMPIICPQMVADPSQKYEDQDEIEEARRVQDAVLNCNNSPDVPAVLYVTKMQPVSSRLFDIVTRAQEKSESTVRFVAFTRVFSGCLQKGQTVNVIGPKHGINDQVDIKQAKVDHMFLLMGGQNLQIIDEAPAGCIVGLADLEDIVLKTATISTSTLCPNFQKSKTISLGLVKVAFETENLSDMEALKKGLIKLDRSDPSVQFFVNNQGEYILSTCGEIHLERCIKDLQDDFAKGVKFSISEPIITFKEAIVSQALTEKRKKIKGQWEEIDSESEEEVKEEEKKEEEKTLSDIMAEYEKVNQQVQKEREFLKKEMKTDMYIEKILFNKYYKNNQKALDAIGYQKQCATDKTANQKCQIKVRAVAFNYEITKWLEKEHKQIQHAYNLIQLTQEGVEPKVQDIELAYQFIQQFLGMLKEKGANQRLMRLIEEKALCFGPKRKGPNLLINRFLHKDDSFVQRIYSLAKKYLNLQEGDIYQESVDGVKQLRLDKNDNQRIDRLEQVLSAHDIRERDAINAFITGFDIATQAGPLFEEPMLGVMFIIENVNLVKDESQASQDNGDDKEEQKVTIRQDTYGPFTGQLIAAVKDLCKKSFLNAEPRVVEGMYLCSLMATPETYGKVYGVINKCRGRVIKEDIQEGTNNFLIDTLIPVGESFVFLEEIRKKSCGIAYPQLVFYGFEINENDPFYIPLTEEDLEDHGEGDILPPNPAKIIIEKVRQRKGLPIDKKIVVSAEQQRTLGKNK</sequence>
<dbReference type="InterPro" id="IPR053905">
    <property type="entry name" value="EF-G-like_DII"/>
</dbReference>
<evidence type="ECO:0000259" key="5">
    <source>
        <dbReference type="PROSITE" id="PS51722"/>
    </source>
</evidence>
<dbReference type="PROSITE" id="PS51722">
    <property type="entry name" value="G_TR_2"/>
    <property type="match status" value="1"/>
</dbReference>
<keyword evidence="1" id="KW-0547">Nucleotide-binding</keyword>
<evidence type="ECO:0000256" key="2">
    <source>
        <dbReference type="ARBA" id="ARBA00023134"/>
    </source>
</evidence>
<dbReference type="CDD" id="cd04096">
    <property type="entry name" value="eEF2_snRNP_like_C"/>
    <property type="match status" value="1"/>
</dbReference>
<dbReference type="GO" id="GO:0005525">
    <property type="term" value="F:GTP binding"/>
    <property type="evidence" value="ECO:0007669"/>
    <property type="project" value="UniProtKB-KW"/>
</dbReference>
<dbReference type="InterPro" id="IPR027417">
    <property type="entry name" value="P-loop_NTPase"/>
</dbReference>
<dbReference type="Gene3D" id="3.30.230.10">
    <property type="match status" value="1"/>
</dbReference>
<dbReference type="FunFam" id="3.30.70.870:FF:000002">
    <property type="entry name" value="Translation elongation factor 2"/>
    <property type="match status" value="1"/>
</dbReference>
<dbReference type="InterPro" id="IPR014721">
    <property type="entry name" value="Ribsml_uS5_D2-typ_fold_subgr"/>
</dbReference>
<dbReference type="GO" id="GO:0042256">
    <property type="term" value="P:cytosolic ribosome assembly"/>
    <property type="evidence" value="ECO:0007669"/>
    <property type="project" value="TreeGrafter"/>
</dbReference>
<feature type="compositionally biased region" description="Polar residues" evidence="4">
    <location>
        <begin position="65"/>
        <end position="79"/>
    </location>
</feature>
<evidence type="ECO:0000256" key="3">
    <source>
        <dbReference type="SAM" id="Coils"/>
    </source>
</evidence>
<dbReference type="EMBL" id="CCKQ01016790">
    <property type="protein sequence ID" value="CDW88668.1"/>
    <property type="molecule type" value="Genomic_DNA"/>
</dbReference>
<feature type="region of interest" description="Disordered" evidence="4">
    <location>
        <begin position="61"/>
        <end position="80"/>
    </location>
</feature>
<keyword evidence="3" id="KW-0175">Coiled coil</keyword>
<dbReference type="InterPro" id="IPR000640">
    <property type="entry name" value="EFG_V-like"/>
</dbReference>
<dbReference type="GO" id="GO:0003924">
    <property type="term" value="F:GTPase activity"/>
    <property type="evidence" value="ECO:0007669"/>
    <property type="project" value="InterPro"/>
</dbReference>
<dbReference type="PANTHER" id="PTHR42908">
    <property type="entry name" value="TRANSLATION ELONGATION FACTOR-RELATED"/>
    <property type="match status" value="1"/>
</dbReference>
<dbReference type="InterPro" id="IPR041095">
    <property type="entry name" value="EFG_II"/>
</dbReference>
<dbReference type="SUPFAM" id="SSF54211">
    <property type="entry name" value="Ribosomal protein S5 domain 2-like"/>
    <property type="match status" value="1"/>
</dbReference>
<dbReference type="InterPro" id="IPR035647">
    <property type="entry name" value="EFG_III/V"/>
</dbReference>
<reference evidence="6 7" key="1">
    <citation type="submission" date="2014-06" db="EMBL/GenBank/DDBJ databases">
        <authorList>
            <person name="Swart Estienne"/>
        </authorList>
    </citation>
    <scope>NUCLEOTIDE SEQUENCE [LARGE SCALE GENOMIC DNA]</scope>
    <source>
        <strain evidence="6 7">130c</strain>
    </source>
</reference>
<dbReference type="Proteomes" id="UP000039865">
    <property type="component" value="Unassembled WGS sequence"/>
</dbReference>
<dbReference type="InterPro" id="IPR000795">
    <property type="entry name" value="T_Tr_GTP-bd_dom"/>
</dbReference>
<proteinExistence type="predicted"/>
<dbReference type="CDD" id="cd16268">
    <property type="entry name" value="EF2_II"/>
    <property type="match status" value="1"/>
</dbReference>
<protein>
    <submittedName>
        <fullName evidence="6">Translation elongation factor</fullName>
    </submittedName>
</protein>
<organism evidence="6 7">
    <name type="scientific">Stylonychia lemnae</name>
    <name type="common">Ciliate</name>
    <dbReference type="NCBI Taxonomy" id="5949"/>
    <lineage>
        <taxon>Eukaryota</taxon>
        <taxon>Sar</taxon>
        <taxon>Alveolata</taxon>
        <taxon>Ciliophora</taxon>
        <taxon>Intramacronucleata</taxon>
        <taxon>Spirotrichea</taxon>
        <taxon>Stichotrichia</taxon>
        <taxon>Sporadotrichida</taxon>
        <taxon>Oxytrichidae</taxon>
        <taxon>Stylonychinae</taxon>
        <taxon>Stylonychia</taxon>
    </lineage>
</organism>
<dbReference type="InterPro" id="IPR009000">
    <property type="entry name" value="Transl_B-barrel_sf"/>
</dbReference>
<evidence type="ECO:0000256" key="4">
    <source>
        <dbReference type="SAM" id="MobiDB-lite"/>
    </source>
</evidence>
<keyword evidence="2" id="KW-0342">GTP-binding</keyword>
<dbReference type="Gene3D" id="3.30.70.870">
    <property type="entry name" value="Elongation Factor G (Translational Gtpase), domain 3"/>
    <property type="match status" value="1"/>
</dbReference>